<dbReference type="PANTHER" id="PTHR43622">
    <property type="entry name" value="3-DEHYDROQUINATE SYNTHASE"/>
    <property type="match status" value="1"/>
</dbReference>
<proteinExistence type="predicted"/>
<dbReference type="GO" id="GO:0005524">
    <property type="term" value="F:ATP binding"/>
    <property type="evidence" value="ECO:0007669"/>
    <property type="project" value="UniProtKB-KW"/>
</dbReference>
<dbReference type="GO" id="GO:0003856">
    <property type="term" value="F:3-dehydroquinate synthase activity"/>
    <property type="evidence" value="ECO:0007669"/>
    <property type="project" value="TreeGrafter"/>
</dbReference>
<dbReference type="PANTHER" id="PTHR43622:SF1">
    <property type="entry name" value="3-DEHYDROQUINATE SYNTHASE"/>
    <property type="match status" value="1"/>
</dbReference>
<dbReference type="AlphaFoldDB" id="A0A6A7RX43"/>
<comment type="cofactor">
    <cofactor evidence="1">
        <name>NAD(+)</name>
        <dbReference type="ChEBI" id="CHEBI:57540"/>
    </cofactor>
</comment>
<dbReference type="Pfam" id="PF00005">
    <property type="entry name" value="ABC_tran"/>
    <property type="match status" value="1"/>
</dbReference>
<dbReference type="EMBL" id="PDHS01000428">
    <property type="protein sequence ID" value="MQM32041.1"/>
    <property type="molecule type" value="Genomic_DNA"/>
</dbReference>
<dbReference type="Gene3D" id="3.40.50.1970">
    <property type="match status" value="1"/>
</dbReference>
<evidence type="ECO:0000256" key="1">
    <source>
        <dbReference type="ARBA" id="ARBA00001911"/>
    </source>
</evidence>
<evidence type="ECO:0000259" key="8">
    <source>
        <dbReference type="PROSITE" id="PS50893"/>
    </source>
</evidence>
<evidence type="ECO:0000256" key="3">
    <source>
        <dbReference type="ARBA" id="ARBA00022475"/>
    </source>
</evidence>
<dbReference type="SMART" id="SM00382">
    <property type="entry name" value="AAA"/>
    <property type="match status" value="1"/>
</dbReference>
<name>A0A6A7RX43_9PROT</name>
<dbReference type="SUPFAM" id="SSF52540">
    <property type="entry name" value="P-loop containing nucleoside triphosphate hydrolases"/>
    <property type="match status" value="1"/>
</dbReference>
<dbReference type="Proteomes" id="UP000342300">
    <property type="component" value="Unassembled WGS sequence"/>
</dbReference>
<dbReference type="InterPro" id="IPR003593">
    <property type="entry name" value="AAA+_ATPase"/>
</dbReference>
<protein>
    <recommendedName>
        <fullName evidence="8">ABC transporter domain-containing protein</fullName>
    </recommendedName>
</protein>
<accession>A0A6A7RX43</accession>
<dbReference type="Pfam" id="PF01761">
    <property type="entry name" value="DHQ_synthase"/>
    <property type="match status" value="1"/>
</dbReference>
<evidence type="ECO:0000256" key="7">
    <source>
        <dbReference type="ARBA" id="ARBA00023027"/>
    </source>
</evidence>
<evidence type="ECO:0000256" key="4">
    <source>
        <dbReference type="ARBA" id="ARBA00022723"/>
    </source>
</evidence>
<feature type="domain" description="ABC transporter" evidence="8">
    <location>
        <begin position="1"/>
        <end position="282"/>
    </location>
</feature>
<dbReference type="InterPro" id="IPR027417">
    <property type="entry name" value="P-loop_NTPase"/>
</dbReference>
<dbReference type="InterPro" id="IPR003439">
    <property type="entry name" value="ABC_transporter-like_ATP-bd"/>
</dbReference>
<dbReference type="Gene3D" id="3.40.50.300">
    <property type="entry name" value="P-loop containing nucleotide triphosphate hydrolases"/>
    <property type="match status" value="1"/>
</dbReference>
<keyword evidence="6" id="KW-0067">ATP-binding</keyword>
<dbReference type="GO" id="GO:0016887">
    <property type="term" value="F:ATP hydrolysis activity"/>
    <property type="evidence" value="ECO:0007669"/>
    <property type="project" value="InterPro"/>
</dbReference>
<keyword evidence="3" id="KW-1003">Cell membrane</keyword>
<evidence type="ECO:0000256" key="2">
    <source>
        <dbReference type="ARBA" id="ARBA00001941"/>
    </source>
</evidence>
<reference evidence="9 10" key="1">
    <citation type="submission" date="2017-09" db="EMBL/GenBank/DDBJ databases">
        <title>Metagenomic Analysis Reveals Denitrifying Candidatus Accumulibacter and Flanking Population as a Source of N2O.</title>
        <authorList>
            <person name="Gao H."/>
            <person name="Mao Y."/>
            <person name="Zhao X."/>
            <person name="Liu W.-T."/>
            <person name="Zhang T."/>
            <person name="Wells G."/>
        </authorList>
    </citation>
    <scope>NUCLEOTIDE SEQUENCE [LARGE SCALE GENOMIC DNA]</scope>
    <source>
        <strain evidence="9">CANDO_2_IC</strain>
    </source>
</reference>
<evidence type="ECO:0000313" key="9">
    <source>
        <dbReference type="EMBL" id="MQM32041.1"/>
    </source>
</evidence>
<comment type="cofactor">
    <cofactor evidence="2">
        <name>Co(2+)</name>
        <dbReference type="ChEBI" id="CHEBI:48828"/>
    </cofactor>
</comment>
<dbReference type="GO" id="GO:0046872">
    <property type="term" value="F:metal ion binding"/>
    <property type="evidence" value="ECO:0007669"/>
    <property type="project" value="UniProtKB-KW"/>
</dbReference>
<dbReference type="InterPro" id="IPR030960">
    <property type="entry name" value="DHQS/DOIS_N"/>
</dbReference>
<sequence>MHSAYTGTVAVITDQEKRLRAAFCFEQGKIYTLQGANQIGKTLLVKLLTGAVRTAKSDFRVDGATVKFDSPASANSHGICAVYQDDDLLPTMRVDEQIALRHLTPSLQYFFELFVRFALLVLHQPLPAFSSAAHWVESHLPQRRLREQEIKKAAKELLASYSPDDASTNYVAHFTSRPSALSGGAKAVIKLVSAQLTPGLKYLFLDEVFRGVQPSVWPGIIRSLKNWAATEGIAIVAITHSEDEVVRWNPKQRLILREATNSEVVLEPIPPAFISRLAAGIPIRIGSYPVVEINVASESLKELCKDGPFHFLFDEKLKGQPPYRRLRETLNPVSETSLSGGESVKDWANYEKIALQLVNKSLRTDGCLVIIGGGSIINFGGFLAATLNRGMRFVLVPTTVMAIADVAVGSKTSLNLGAAQKDGRYLKHPIGLYANPDHVILDSEFLEWLPLDQKKIGLAECIKHGICQHKELWEKATELLKGSSGSAADWYEVAVETMHLKSDMLSIDPWETDESLILLYGHLHAHALERALKFDMPHGIAVYWGMLIDLHLAKDDRFDLLKSALLQGFGSDIQKVMMIEEVSRLGDDPDLLMEAYENDTKVQHKMDTGYSILILSPWGQQISREPRKKQAKKFSFDEIHTAVRDVSHFLGSGDSVAQHCSYRG</sequence>
<evidence type="ECO:0000256" key="5">
    <source>
        <dbReference type="ARBA" id="ARBA00022741"/>
    </source>
</evidence>
<gene>
    <name evidence="9" type="ORF">CRU78_16640</name>
</gene>
<evidence type="ECO:0000256" key="6">
    <source>
        <dbReference type="ARBA" id="ARBA00022840"/>
    </source>
</evidence>
<dbReference type="Gene3D" id="1.20.1090.10">
    <property type="entry name" value="Dehydroquinate synthase-like - alpha domain"/>
    <property type="match status" value="1"/>
</dbReference>
<dbReference type="Pfam" id="PF24621">
    <property type="entry name" value="DHQS_C"/>
    <property type="match status" value="1"/>
</dbReference>
<comment type="caution">
    <text evidence="9">The sequence shown here is derived from an EMBL/GenBank/DDBJ whole genome shotgun (WGS) entry which is preliminary data.</text>
</comment>
<dbReference type="InterPro" id="IPR056179">
    <property type="entry name" value="DHQS_C"/>
</dbReference>
<keyword evidence="5" id="KW-0547">Nucleotide-binding</keyword>
<keyword evidence="3" id="KW-0472">Membrane</keyword>
<keyword evidence="7" id="KW-0520">NAD</keyword>
<dbReference type="SUPFAM" id="SSF56796">
    <property type="entry name" value="Dehydroquinate synthase-like"/>
    <property type="match status" value="1"/>
</dbReference>
<organism evidence="9 10">
    <name type="scientific">Candidatus Accumulibacter phosphatis</name>
    <dbReference type="NCBI Taxonomy" id="327160"/>
    <lineage>
        <taxon>Bacteria</taxon>
        <taxon>Pseudomonadati</taxon>
        <taxon>Pseudomonadota</taxon>
        <taxon>Betaproteobacteria</taxon>
        <taxon>Candidatus Accumulibacter</taxon>
    </lineage>
</organism>
<evidence type="ECO:0000313" key="10">
    <source>
        <dbReference type="Proteomes" id="UP000342300"/>
    </source>
</evidence>
<dbReference type="InterPro" id="IPR050071">
    <property type="entry name" value="Dehydroquinate_synthase"/>
</dbReference>
<keyword evidence="4" id="KW-0479">Metal-binding</keyword>
<dbReference type="PROSITE" id="PS50893">
    <property type="entry name" value="ABC_TRANSPORTER_2"/>
    <property type="match status" value="1"/>
</dbReference>